<name>K0EM38_NOCB7</name>
<reference evidence="1 2" key="1">
    <citation type="journal article" date="2012" name="J. Bacteriol.">
        <title>Complete genome sequence of Nocardia brasiliensis HUJEG-1.</title>
        <authorList>
            <person name="Vera-Cabrera L."/>
            <person name="Ortiz-Lopez R."/>
            <person name="Elizondo-Gonzalez R."/>
            <person name="Perez-Maya A.A."/>
            <person name="Ocampo-Candiani J."/>
        </authorList>
    </citation>
    <scope>NUCLEOTIDE SEQUENCE [LARGE SCALE GENOMIC DNA]</scope>
    <source>
        <strain evidence="2">ATCC 700358</strain>
    </source>
</reference>
<accession>K0EM38</accession>
<sequence>MIYPGRDSASRVAQLANIAHESWMQDWPIEVSDPARLDEFVDLLLANKADWELSFWLLDLVLESAEDDLSSEEDKGSDLTEAELLDARDNAPAMMLPLSMRHVMDESRGYRDIDPENLWQEWCLYKSGEDPFTLTDDHL</sequence>
<organism evidence="1 2">
    <name type="scientific">Nocardia brasiliensis (strain ATCC 700358 / HUJEG-1)</name>
    <dbReference type="NCBI Taxonomy" id="1133849"/>
    <lineage>
        <taxon>Bacteria</taxon>
        <taxon>Bacillati</taxon>
        <taxon>Actinomycetota</taxon>
        <taxon>Actinomycetes</taxon>
        <taxon>Mycobacteriales</taxon>
        <taxon>Nocardiaceae</taxon>
        <taxon>Nocardia</taxon>
    </lineage>
</organism>
<evidence type="ECO:0000313" key="2">
    <source>
        <dbReference type="Proteomes" id="UP000006304"/>
    </source>
</evidence>
<dbReference type="RefSeq" id="WP_014983478.1">
    <property type="nucleotide sequence ID" value="NC_018681.1"/>
</dbReference>
<gene>
    <name evidence="1" type="ORF">O3I_013310</name>
</gene>
<dbReference type="Proteomes" id="UP000006304">
    <property type="component" value="Chromosome"/>
</dbReference>
<dbReference type="HOGENOM" id="CLU_1843030_0_0_11"/>
<dbReference type="eggNOG" id="ENOG5031G8C">
    <property type="taxonomic scope" value="Bacteria"/>
</dbReference>
<proteinExistence type="predicted"/>
<dbReference type="AlphaFoldDB" id="K0EM38"/>
<keyword evidence="2" id="KW-1185">Reference proteome</keyword>
<dbReference type="KEGG" id="nbr:O3I_013310"/>
<evidence type="ECO:0000313" key="1">
    <source>
        <dbReference type="EMBL" id="AFU00623.1"/>
    </source>
</evidence>
<protein>
    <submittedName>
        <fullName evidence="1">Uncharacterized protein</fullName>
    </submittedName>
</protein>
<dbReference type="EMBL" id="CP003876">
    <property type="protein sequence ID" value="AFU00623.1"/>
    <property type="molecule type" value="Genomic_DNA"/>
</dbReference>